<name>A0A2N1JAH1_9BASI</name>
<dbReference type="Pfam" id="PF07690">
    <property type="entry name" value="MFS_1"/>
    <property type="match status" value="1"/>
</dbReference>
<reference evidence="6 7" key="1">
    <citation type="submission" date="2017-10" db="EMBL/GenBank/DDBJ databases">
        <title>A novel species of cold-tolerant Malassezia isolated from bats.</title>
        <authorList>
            <person name="Lorch J.M."/>
            <person name="Palmer J.M."/>
            <person name="Vanderwolf K.J."/>
            <person name="Schmidt K.Z."/>
            <person name="Verant M.L."/>
            <person name="Weller T.J."/>
            <person name="Blehert D.S."/>
        </authorList>
    </citation>
    <scope>NUCLEOTIDE SEQUENCE [LARGE SCALE GENOMIC DNA]</scope>
    <source>
        <strain evidence="6 7">NWHC:44797-103</strain>
    </source>
</reference>
<dbReference type="SUPFAM" id="SSF103473">
    <property type="entry name" value="MFS general substrate transporter"/>
    <property type="match status" value="1"/>
</dbReference>
<dbReference type="InterPro" id="IPR020846">
    <property type="entry name" value="MFS_dom"/>
</dbReference>
<feature type="transmembrane region" description="Helical" evidence="4">
    <location>
        <begin position="109"/>
        <end position="129"/>
    </location>
</feature>
<keyword evidence="7" id="KW-1185">Reference proteome</keyword>
<dbReference type="EMBL" id="KZ454991">
    <property type="protein sequence ID" value="PKI83523.1"/>
    <property type="molecule type" value="Genomic_DNA"/>
</dbReference>
<dbReference type="OrthoDB" id="6499973at2759"/>
<sequence length="435" mass="47000">MSEEGHRGELIYTDRSSKESKETWDVENDRIPADEVPDGGLMAWLQVVGAFFFLFNTSGIINSFGIFQTYYEGSILEDKSASSISWIGSIQAFLVLFVGALTGPLFDMGYFRVMTVIGTVFITFAMMMVSISTKYWHFILAQSLCFGFAGACLFVPGIAIVSTYFSKNRVLAIGIATSGSSIGAVVYTVLFRKIVNKPEIGFGWTARILGFFMLGTLLISNVTLRPRVPASHRRSLFVVGAVKEPASLIFLFGILLGYMGAYIPYYHATAYAMRKAGASEPLGYYLVAIINGASAFGRIIPSILADRIGPFNTLAPMAIASAILAFCWLGIKNVPGMCVFTILYGFFTGAYVSLPPSCVASLTNNLHEMGARVGICFLFAGVGMLVGNPIAGALVDLDTDSFWKAQVCCGALVTGSAACLTLSKFILNRHLMAKV</sequence>
<dbReference type="GO" id="GO:0022857">
    <property type="term" value="F:transmembrane transporter activity"/>
    <property type="evidence" value="ECO:0007669"/>
    <property type="project" value="InterPro"/>
</dbReference>
<feature type="transmembrane region" description="Helical" evidence="4">
    <location>
        <begin position="135"/>
        <end position="158"/>
    </location>
</feature>
<dbReference type="PANTHER" id="PTHR11360">
    <property type="entry name" value="MONOCARBOXYLATE TRANSPORTER"/>
    <property type="match status" value="1"/>
</dbReference>
<organism evidence="6 7">
    <name type="scientific">Malassezia vespertilionis</name>
    <dbReference type="NCBI Taxonomy" id="2020962"/>
    <lineage>
        <taxon>Eukaryota</taxon>
        <taxon>Fungi</taxon>
        <taxon>Dikarya</taxon>
        <taxon>Basidiomycota</taxon>
        <taxon>Ustilaginomycotina</taxon>
        <taxon>Malasseziomycetes</taxon>
        <taxon>Malasseziales</taxon>
        <taxon>Malasseziaceae</taxon>
        <taxon>Malassezia</taxon>
    </lineage>
</organism>
<gene>
    <name evidence="6" type="ORF">MVES_002725</name>
</gene>
<dbReference type="PROSITE" id="PS50850">
    <property type="entry name" value="MFS"/>
    <property type="match status" value="1"/>
</dbReference>
<dbReference type="Proteomes" id="UP000232875">
    <property type="component" value="Unassembled WGS sequence"/>
</dbReference>
<proteinExistence type="inferred from homology"/>
<dbReference type="InterPro" id="IPR036259">
    <property type="entry name" value="MFS_trans_sf"/>
</dbReference>
<evidence type="ECO:0000256" key="2">
    <source>
        <dbReference type="ARBA" id="ARBA00006727"/>
    </source>
</evidence>
<dbReference type="AlphaFoldDB" id="A0A2N1JAH1"/>
<feature type="domain" description="Major facilitator superfamily (MFS) profile" evidence="5">
    <location>
        <begin position="42"/>
        <end position="435"/>
    </location>
</feature>
<feature type="transmembrane region" description="Helical" evidence="4">
    <location>
        <begin position="170"/>
        <end position="190"/>
    </location>
</feature>
<feature type="transmembrane region" description="Helical" evidence="4">
    <location>
        <begin position="83"/>
        <end position="102"/>
    </location>
</feature>
<feature type="transmembrane region" description="Helical" evidence="4">
    <location>
        <begin position="343"/>
        <end position="363"/>
    </location>
</feature>
<keyword evidence="4" id="KW-0812">Transmembrane</keyword>
<evidence type="ECO:0000256" key="1">
    <source>
        <dbReference type="ARBA" id="ARBA00004141"/>
    </source>
</evidence>
<feature type="transmembrane region" description="Helical" evidence="4">
    <location>
        <begin position="202"/>
        <end position="224"/>
    </location>
</feature>
<keyword evidence="4" id="KW-0472">Membrane</keyword>
<dbReference type="InterPro" id="IPR050327">
    <property type="entry name" value="Proton-linked_MCT"/>
</dbReference>
<comment type="similarity">
    <text evidence="2">Belongs to the major facilitator superfamily. Monocarboxylate porter (TC 2.A.1.13) family.</text>
</comment>
<feature type="transmembrane region" description="Helical" evidence="4">
    <location>
        <begin position="313"/>
        <end position="331"/>
    </location>
</feature>
<comment type="subcellular location">
    <subcellularLocation>
        <location evidence="1">Membrane</location>
        <topology evidence="1">Multi-pass membrane protein</topology>
    </subcellularLocation>
</comment>
<feature type="transmembrane region" description="Helical" evidence="4">
    <location>
        <begin position="245"/>
        <end position="263"/>
    </location>
</feature>
<evidence type="ECO:0000313" key="7">
    <source>
        <dbReference type="Proteomes" id="UP000232875"/>
    </source>
</evidence>
<evidence type="ECO:0000313" key="6">
    <source>
        <dbReference type="EMBL" id="PKI83523.1"/>
    </source>
</evidence>
<accession>A0A2N1JAH1</accession>
<feature type="transmembrane region" description="Helical" evidence="4">
    <location>
        <begin position="47"/>
        <end position="71"/>
    </location>
</feature>
<dbReference type="CDD" id="cd17352">
    <property type="entry name" value="MFS_MCT_SLC16"/>
    <property type="match status" value="1"/>
</dbReference>
<protein>
    <recommendedName>
        <fullName evidence="5">Major facilitator superfamily (MFS) profile domain-containing protein</fullName>
    </recommendedName>
</protein>
<feature type="transmembrane region" description="Helical" evidence="4">
    <location>
        <begin position="375"/>
        <end position="395"/>
    </location>
</feature>
<feature type="region of interest" description="Disordered" evidence="3">
    <location>
        <begin position="1"/>
        <end position="24"/>
    </location>
</feature>
<dbReference type="STRING" id="2020962.A0A2N1JAH1"/>
<dbReference type="InterPro" id="IPR011701">
    <property type="entry name" value="MFS"/>
</dbReference>
<feature type="transmembrane region" description="Helical" evidence="4">
    <location>
        <begin position="283"/>
        <end position="301"/>
    </location>
</feature>
<feature type="transmembrane region" description="Helical" evidence="4">
    <location>
        <begin position="401"/>
        <end position="427"/>
    </location>
</feature>
<feature type="compositionally biased region" description="Basic and acidic residues" evidence="3">
    <location>
        <begin position="15"/>
        <end position="24"/>
    </location>
</feature>
<dbReference type="GO" id="GO:0016020">
    <property type="term" value="C:membrane"/>
    <property type="evidence" value="ECO:0007669"/>
    <property type="project" value="UniProtKB-SubCell"/>
</dbReference>
<keyword evidence="4" id="KW-1133">Transmembrane helix</keyword>
<dbReference type="PANTHER" id="PTHR11360:SF234">
    <property type="entry name" value="MFS-TYPE TRANSPORTER DBAD-RELATED"/>
    <property type="match status" value="1"/>
</dbReference>
<evidence type="ECO:0000256" key="4">
    <source>
        <dbReference type="SAM" id="Phobius"/>
    </source>
</evidence>
<dbReference type="Gene3D" id="1.20.1250.20">
    <property type="entry name" value="MFS general substrate transporter like domains"/>
    <property type="match status" value="2"/>
</dbReference>
<evidence type="ECO:0000259" key="5">
    <source>
        <dbReference type="PROSITE" id="PS50850"/>
    </source>
</evidence>
<evidence type="ECO:0000256" key="3">
    <source>
        <dbReference type="SAM" id="MobiDB-lite"/>
    </source>
</evidence>